<dbReference type="GeneID" id="54484237"/>
<keyword evidence="1" id="KW-0812">Transmembrane</keyword>
<dbReference type="EMBL" id="ML996565">
    <property type="protein sequence ID" value="KAF2763540.1"/>
    <property type="molecule type" value="Genomic_DNA"/>
</dbReference>
<evidence type="ECO:0000313" key="3">
    <source>
        <dbReference type="Proteomes" id="UP000799437"/>
    </source>
</evidence>
<protein>
    <submittedName>
        <fullName evidence="2">Uncharacterized protein</fullName>
    </submittedName>
</protein>
<dbReference type="AlphaFoldDB" id="A0A6A6WMU1"/>
<feature type="transmembrane region" description="Helical" evidence="1">
    <location>
        <begin position="12"/>
        <end position="33"/>
    </location>
</feature>
<sequence>MRLLSLHKAEMYFTTLMLIIPFLIISVTSFRIIRRDTDELKCGLTSKTPASSSESLD</sequence>
<keyword evidence="1" id="KW-1133">Transmembrane helix</keyword>
<accession>A0A6A6WMU1</accession>
<keyword evidence="1" id="KW-0472">Membrane</keyword>
<dbReference type="Proteomes" id="UP000799437">
    <property type="component" value="Unassembled WGS sequence"/>
</dbReference>
<name>A0A6A6WMU1_9PEZI</name>
<keyword evidence="3" id="KW-1185">Reference proteome</keyword>
<evidence type="ECO:0000313" key="2">
    <source>
        <dbReference type="EMBL" id="KAF2763540.1"/>
    </source>
</evidence>
<proteinExistence type="predicted"/>
<dbReference type="RefSeq" id="XP_033605991.1">
    <property type="nucleotide sequence ID" value="XM_033743183.1"/>
</dbReference>
<evidence type="ECO:0000256" key="1">
    <source>
        <dbReference type="SAM" id="Phobius"/>
    </source>
</evidence>
<organism evidence="2 3">
    <name type="scientific">Pseudovirgaria hyperparasitica</name>
    <dbReference type="NCBI Taxonomy" id="470096"/>
    <lineage>
        <taxon>Eukaryota</taxon>
        <taxon>Fungi</taxon>
        <taxon>Dikarya</taxon>
        <taxon>Ascomycota</taxon>
        <taxon>Pezizomycotina</taxon>
        <taxon>Dothideomycetes</taxon>
        <taxon>Dothideomycetes incertae sedis</taxon>
        <taxon>Acrospermales</taxon>
        <taxon>Acrospermaceae</taxon>
        <taxon>Pseudovirgaria</taxon>
    </lineage>
</organism>
<gene>
    <name evidence="2" type="ORF">EJ05DRAFT_472435</name>
</gene>
<reference evidence="2" key="1">
    <citation type="journal article" date="2020" name="Stud. Mycol.">
        <title>101 Dothideomycetes genomes: a test case for predicting lifestyles and emergence of pathogens.</title>
        <authorList>
            <person name="Haridas S."/>
            <person name="Albert R."/>
            <person name="Binder M."/>
            <person name="Bloem J."/>
            <person name="Labutti K."/>
            <person name="Salamov A."/>
            <person name="Andreopoulos B."/>
            <person name="Baker S."/>
            <person name="Barry K."/>
            <person name="Bills G."/>
            <person name="Bluhm B."/>
            <person name="Cannon C."/>
            <person name="Castanera R."/>
            <person name="Culley D."/>
            <person name="Daum C."/>
            <person name="Ezra D."/>
            <person name="Gonzalez J."/>
            <person name="Henrissat B."/>
            <person name="Kuo A."/>
            <person name="Liang C."/>
            <person name="Lipzen A."/>
            <person name="Lutzoni F."/>
            <person name="Magnuson J."/>
            <person name="Mondo S."/>
            <person name="Nolan M."/>
            <person name="Ohm R."/>
            <person name="Pangilinan J."/>
            <person name="Park H.-J."/>
            <person name="Ramirez L."/>
            <person name="Alfaro M."/>
            <person name="Sun H."/>
            <person name="Tritt A."/>
            <person name="Yoshinaga Y."/>
            <person name="Zwiers L.-H."/>
            <person name="Turgeon B."/>
            <person name="Goodwin S."/>
            <person name="Spatafora J."/>
            <person name="Crous P."/>
            <person name="Grigoriev I."/>
        </authorList>
    </citation>
    <scope>NUCLEOTIDE SEQUENCE</scope>
    <source>
        <strain evidence="2">CBS 121739</strain>
    </source>
</reference>